<sequence length="226" mass="25041">MYLFSRMTFVYRPYHRIRSTPRSYTADEGIRCDVSPLPEDVTARRDAAGQDQHECRLFVLWTQIHSHLPPHIASNPYSSVLCVHTAQPERLRREAAADSPRKVACEMKASAAKLSPCRGRCHARGRDAAGQDNHECQAICVGWNTNTLAASRPHFAIERPYRATLVLVRQSRLFLAARASNTGAHSVARCSAADRCRGCDDAYDCVCTVFVEPGAGPPPVPPTRRG</sequence>
<comment type="caution">
    <text evidence="1">The sequence shown here is derived from an EMBL/GenBank/DDBJ whole genome shotgun (WGS) entry which is preliminary data.</text>
</comment>
<accession>A0A2A4JK22</accession>
<proteinExistence type="predicted"/>
<dbReference type="AlphaFoldDB" id="A0A2A4JK22"/>
<reference evidence="1" key="1">
    <citation type="submission" date="2017-09" db="EMBL/GenBank/DDBJ databases">
        <title>Contemporary evolution of a Lepidopteran species, Heliothis virescens, in response to modern agricultural practices.</title>
        <authorList>
            <person name="Fritz M.L."/>
            <person name="Deyonke A.M."/>
            <person name="Papanicolaou A."/>
            <person name="Micinski S."/>
            <person name="Westbrook J."/>
            <person name="Gould F."/>
        </authorList>
    </citation>
    <scope>NUCLEOTIDE SEQUENCE [LARGE SCALE GENOMIC DNA]</scope>
    <source>
        <strain evidence="1">HvINT-</strain>
        <tissue evidence="1">Whole body</tissue>
    </source>
</reference>
<evidence type="ECO:0000313" key="1">
    <source>
        <dbReference type="EMBL" id="PCG71773.1"/>
    </source>
</evidence>
<name>A0A2A4JK22_HELVI</name>
<dbReference type="EMBL" id="NWSH01001304">
    <property type="protein sequence ID" value="PCG71773.1"/>
    <property type="molecule type" value="Genomic_DNA"/>
</dbReference>
<protein>
    <submittedName>
        <fullName evidence="1">Uncharacterized protein</fullName>
    </submittedName>
</protein>
<organism evidence="1">
    <name type="scientific">Heliothis virescens</name>
    <name type="common">Tobacco budworm moth</name>
    <dbReference type="NCBI Taxonomy" id="7102"/>
    <lineage>
        <taxon>Eukaryota</taxon>
        <taxon>Metazoa</taxon>
        <taxon>Ecdysozoa</taxon>
        <taxon>Arthropoda</taxon>
        <taxon>Hexapoda</taxon>
        <taxon>Insecta</taxon>
        <taxon>Pterygota</taxon>
        <taxon>Neoptera</taxon>
        <taxon>Endopterygota</taxon>
        <taxon>Lepidoptera</taxon>
        <taxon>Glossata</taxon>
        <taxon>Ditrysia</taxon>
        <taxon>Noctuoidea</taxon>
        <taxon>Noctuidae</taxon>
        <taxon>Heliothinae</taxon>
        <taxon>Heliothis</taxon>
    </lineage>
</organism>
<gene>
    <name evidence="1" type="ORF">B5V51_1523</name>
</gene>